<organism evidence="1 2">
    <name type="scientific">Segatella oulorum F0390</name>
    <dbReference type="NCBI Taxonomy" id="702438"/>
    <lineage>
        <taxon>Bacteria</taxon>
        <taxon>Pseudomonadati</taxon>
        <taxon>Bacteroidota</taxon>
        <taxon>Bacteroidia</taxon>
        <taxon>Bacteroidales</taxon>
        <taxon>Prevotellaceae</taxon>
        <taxon>Segatella</taxon>
    </lineage>
</organism>
<dbReference type="AlphaFoldDB" id="G1WDD4"/>
<dbReference type="HOGENOM" id="CLU_2701734_0_0_10"/>
<evidence type="ECO:0000313" key="1">
    <source>
        <dbReference type="EMBL" id="EGV29857.1"/>
    </source>
</evidence>
<evidence type="ECO:0000313" key="2">
    <source>
        <dbReference type="Proteomes" id="UP000005141"/>
    </source>
</evidence>
<keyword evidence="2" id="KW-1185">Reference proteome</keyword>
<proteinExistence type="predicted"/>
<accession>G1WDD4</accession>
<protein>
    <submittedName>
        <fullName evidence="1">Uncharacterized protein</fullName>
    </submittedName>
</protein>
<gene>
    <name evidence="1" type="ORF">HMPREF9431_01835</name>
</gene>
<name>G1WDD4_9BACT</name>
<sequence length="73" mass="8414">MNNGNVLSQRDCCSNRVCTLNRIIGKRGFTCNDSTKAFKIVEVIKESEAWFKKIREGIAFNKACTKFYPYRSI</sequence>
<dbReference type="Proteomes" id="UP000005141">
    <property type="component" value="Unassembled WGS sequence"/>
</dbReference>
<comment type="caution">
    <text evidence="1">The sequence shown here is derived from an EMBL/GenBank/DDBJ whole genome shotgun (WGS) entry which is preliminary data.</text>
</comment>
<reference evidence="1 2" key="1">
    <citation type="submission" date="2011-07" db="EMBL/GenBank/DDBJ databases">
        <title>The Genome Sequence of Prevotella oulorum F0390.</title>
        <authorList>
            <consortium name="The Broad Institute Genome Sequencing Platform"/>
            <consortium name="The Broad Institute Genome Sequencing Center for Infectious Disease"/>
            <person name="Earl A."/>
            <person name="Ward D."/>
            <person name="Feldgarden M."/>
            <person name="Gevers D."/>
            <person name="Izard J."/>
            <person name="Ganesan A."/>
            <person name="Baranova O.V."/>
            <person name="Blanton J.M."/>
            <person name="Tanner A.C."/>
            <person name="Dewhirst F.E."/>
            <person name="Young S.K."/>
            <person name="Zeng Q."/>
            <person name="Gargeya S."/>
            <person name="Fitzgerald M."/>
            <person name="Haas B."/>
            <person name="Abouelleil A."/>
            <person name="Alvarado L."/>
            <person name="Arachchi H.M."/>
            <person name="Berlin A."/>
            <person name="Brown A."/>
            <person name="Chapman S.B."/>
            <person name="Chen Z."/>
            <person name="Dunbar C."/>
            <person name="Freedman E."/>
            <person name="Gearin G."/>
            <person name="Gellesch M."/>
            <person name="Goldberg J."/>
            <person name="Griggs A."/>
            <person name="Gujja S."/>
            <person name="Heiman D."/>
            <person name="Howarth C."/>
            <person name="Larson L."/>
            <person name="Lui A."/>
            <person name="MacDonald P.J.P."/>
            <person name="Mehta T."/>
            <person name="Montmayeur A."/>
            <person name="Murphy C."/>
            <person name="Neiman D."/>
            <person name="Pearson M."/>
            <person name="Priest M."/>
            <person name="Roberts A."/>
            <person name="Saif S."/>
            <person name="Shea T."/>
            <person name="Shenoy N."/>
            <person name="Sisk P."/>
            <person name="Stolte C."/>
            <person name="Sykes S."/>
            <person name="Wortman J."/>
            <person name="Nusbaum C."/>
            <person name="Birren B."/>
        </authorList>
    </citation>
    <scope>NUCLEOTIDE SEQUENCE [LARGE SCALE GENOMIC DNA]</scope>
    <source>
        <strain evidence="1 2">F0390</strain>
    </source>
</reference>
<dbReference type="EMBL" id="ADGI01000058">
    <property type="protein sequence ID" value="EGV29857.1"/>
    <property type="molecule type" value="Genomic_DNA"/>
</dbReference>